<keyword evidence="2" id="KW-1185">Reference proteome</keyword>
<gene>
    <name evidence="1" type="ORF">ACFQ1S_09790</name>
</gene>
<accession>A0ABW3M7D4</accession>
<protein>
    <submittedName>
        <fullName evidence="1">Fructose-bisphosphate aldolase</fullName>
    </submittedName>
</protein>
<organism evidence="1 2">
    <name type="scientific">Kibdelosporangium lantanae</name>
    <dbReference type="NCBI Taxonomy" id="1497396"/>
    <lineage>
        <taxon>Bacteria</taxon>
        <taxon>Bacillati</taxon>
        <taxon>Actinomycetota</taxon>
        <taxon>Actinomycetes</taxon>
        <taxon>Pseudonocardiales</taxon>
        <taxon>Pseudonocardiaceae</taxon>
        <taxon>Kibdelosporangium</taxon>
    </lineage>
</organism>
<proteinExistence type="predicted"/>
<sequence>RLPALTGFSVTAMAASEIAQQLVLTSATAAWRNRAVARGGPLYGPDWTLPARVPRSPRHAIPERELSAQLGGWMILEAAALLERSR</sequence>
<reference evidence="2" key="1">
    <citation type="journal article" date="2019" name="Int. J. Syst. Evol. Microbiol.">
        <title>The Global Catalogue of Microorganisms (GCM) 10K type strain sequencing project: providing services to taxonomists for standard genome sequencing and annotation.</title>
        <authorList>
            <consortium name="The Broad Institute Genomics Platform"/>
            <consortium name="The Broad Institute Genome Sequencing Center for Infectious Disease"/>
            <person name="Wu L."/>
            <person name="Ma J."/>
        </authorList>
    </citation>
    <scope>NUCLEOTIDE SEQUENCE [LARGE SCALE GENOMIC DNA]</scope>
    <source>
        <strain evidence="2">JCM 31486</strain>
    </source>
</reference>
<dbReference type="Proteomes" id="UP001597045">
    <property type="component" value="Unassembled WGS sequence"/>
</dbReference>
<dbReference type="EMBL" id="JBHTIS010000427">
    <property type="protein sequence ID" value="MFD1045832.1"/>
    <property type="molecule type" value="Genomic_DNA"/>
</dbReference>
<evidence type="ECO:0000313" key="2">
    <source>
        <dbReference type="Proteomes" id="UP001597045"/>
    </source>
</evidence>
<comment type="caution">
    <text evidence="1">The sequence shown here is derived from an EMBL/GenBank/DDBJ whole genome shotgun (WGS) entry which is preliminary data.</text>
</comment>
<feature type="non-terminal residue" evidence="1">
    <location>
        <position position="1"/>
    </location>
</feature>
<evidence type="ECO:0000313" key="1">
    <source>
        <dbReference type="EMBL" id="MFD1045832.1"/>
    </source>
</evidence>
<name>A0ABW3M7D4_9PSEU</name>